<evidence type="ECO:0000313" key="1">
    <source>
        <dbReference type="EMBL" id="KAJ2975760.1"/>
    </source>
</evidence>
<comment type="caution">
    <text evidence="1">The sequence shown here is derived from an EMBL/GenBank/DDBJ whole genome shotgun (WGS) entry which is preliminary data.</text>
</comment>
<organism evidence="1 2">
    <name type="scientific">Xylaria curta</name>
    <dbReference type="NCBI Taxonomy" id="42375"/>
    <lineage>
        <taxon>Eukaryota</taxon>
        <taxon>Fungi</taxon>
        <taxon>Dikarya</taxon>
        <taxon>Ascomycota</taxon>
        <taxon>Pezizomycotina</taxon>
        <taxon>Sordariomycetes</taxon>
        <taxon>Xylariomycetidae</taxon>
        <taxon>Xylariales</taxon>
        <taxon>Xylariaceae</taxon>
        <taxon>Xylaria</taxon>
    </lineage>
</organism>
<keyword evidence="2" id="KW-1185">Reference proteome</keyword>
<accession>A0ACC1N9V4</accession>
<sequence length="420" mass="45894">MQRLTGTGGVQPYLRYIFGDVFGFLAAWTWIVAVMPATLAILALVFIESIYSAAGITDQADRIEHKLLSILILVVISVANSISTKTSTRLNFFFVLNKYATILAVLVAGLVVIIIQATQPNRDDIGGRDWFTKPWFGSRQTVNPDGSTTDWERLNEWELLGHYSTALYGALWAYSGHLHLCRAFSAGQTTPARYQQRNPRYRVQLHLRKHGLLHIAAVERGIYNGQRRRPITRLLGQGFGIVAAIFICIVVAGSLIGNSFVAGRMTVAAANQGWLSRAFAVLGQVGVRKRSEDDAEVAEDSSAAASDAPVNAIILSTVLAALYILLGNFRALLTFNGLGEYSFFFLTVLGAILLRVREPGLRRPYKPFILVPTIFALVSGFVVVRGAIFAPVLAAVLIVLWVIGGALYFGLNGVPVLGRE</sequence>
<evidence type="ECO:0000313" key="2">
    <source>
        <dbReference type="Proteomes" id="UP001143856"/>
    </source>
</evidence>
<reference evidence="1" key="1">
    <citation type="submission" date="2022-10" db="EMBL/GenBank/DDBJ databases">
        <title>Genome Sequence of Xylaria curta.</title>
        <authorList>
            <person name="Buettner E."/>
        </authorList>
    </citation>
    <scope>NUCLEOTIDE SEQUENCE</scope>
    <source>
        <strain evidence="1">Babe10</strain>
    </source>
</reference>
<protein>
    <submittedName>
        <fullName evidence="1">Uncharacterized protein</fullName>
    </submittedName>
</protein>
<gene>
    <name evidence="1" type="ORF">NUW58_g8267</name>
</gene>
<name>A0ACC1N9V4_9PEZI</name>
<dbReference type="Proteomes" id="UP001143856">
    <property type="component" value="Unassembled WGS sequence"/>
</dbReference>
<dbReference type="EMBL" id="JAPDGR010002442">
    <property type="protein sequence ID" value="KAJ2975760.1"/>
    <property type="molecule type" value="Genomic_DNA"/>
</dbReference>
<proteinExistence type="predicted"/>